<comment type="caution">
    <text evidence="1">The sequence shown here is derived from an EMBL/GenBank/DDBJ whole genome shotgun (WGS) entry which is preliminary data.</text>
</comment>
<reference evidence="1 2" key="1">
    <citation type="submission" date="2016-07" db="EMBL/GenBank/DDBJ databases">
        <title>Characterization of isolates of Eisenbergiella tayi derived from blood cultures, using whole genome sequencing.</title>
        <authorList>
            <person name="Burdz T."/>
            <person name="Wiebe D."/>
            <person name="Huynh C."/>
            <person name="Bernard K."/>
        </authorList>
    </citation>
    <scope>NUCLEOTIDE SEQUENCE [LARGE SCALE GENOMIC DNA]</scope>
    <source>
        <strain evidence="1 2">NML 110608</strain>
    </source>
</reference>
<gene>
    <name evidence="1" type="ORF">BEI61_01899</name>
</gene>
<organism evidence="1 2">
    <name type="scientific">Eisenbergiella tayi</name>
    <dbReference type="NCBI Taxonomy" id="1432052"/>
    <lineage>
        <taxon>Bacteria</taxon>
        <taxon>Bacillati</taxon>
        <taxon>Bacillota</taxon>
        <taxon>Clostridia</taxon>
        <taxon>Lachnospirales</taxon>
        <taxon>Lachnospiraceae</taxon>
        <taxon>Eisenbergiella</taxon>
    </lineage>
</organism>
<proteinExistence type="predicted"/>
<accession>A0A1E3AB54</accession>
<dbReference type="Proteomes" id="UP000094067">
    <property type="component" value="Unassembled WGS sequence"/>
</dbReference>
<evidence type="ECO:0000313" key="2">
    <source>
        <dbReference type="Proteomes" id="UP000094067"/>
    </source>
</evidence>
<dbReference type="AlphaFoldDB" id="A0A1E3AB54"/>
<protein>
    <submittedName>
        <fullName evidence="1">Uncharacterized protein</fullName>
    </submittedName>
</protein>
<evidence type="ECO:0000313" key="1">
    <source>
        <dbReference type="EMBL" id="ODM06010.1"/>
    </source>
</evidence>
<name>A0A1E3AB54_9FIRM</name>
<dbReference type="EMBL" id="MCGH01000002">
    <property type="protein sequence ID" value="ODM06010.1"/>
    <property type="molecule type" value="Genomic_DNA"/>
</dbReference>
<sequence>MPFWILIPMSYLPISKCPACQILSCSTVCYSLTEITASRSIITAAALPARLLLQDYYSMQASDSQPKEEIMNLLHTVEDKDFLNLLITNIIFQSGHFDSDVSVVADAKFFQNIGAVRSTEEVLLAFQENFTRQKPPGEIVP</sequence>